<dbReference type="PANTHER" id="PTHR45846:SF1">
    <property type="entry name" value="TRNA-DIHYDROURIDINE(47) SYNTHASE [NAD(P)(+)]-LIKE"/>
    <property type="match status" value="1"/>
</dbReference>
<feature type="region of interest" description="Disordered" evidence="1">
    <location>
        <begin position="1"/>
        <end position="36"/>
    </location>
</feature>
<proteinExistence type="predicted"/>
<dbReference type="Ensembl" id="ENSOTST00005143757.1">
    <property type="protein sequence ID" value="ENSOTSP00005111338.1"/>
    <property type="gene ID" value="ENSOTSG00005073424.1"/>
</dbReference>
<reference evidence="2" key="3">
    <citation type="submission" date="2025-09" db="UniProtKB">
        <authorList>
            <consortium name="Ensembl"/>
        </authorList>
    </citation>
    <scope>IDENTIFICATION</scope>
</reference>
<dbReference type="AlphaFoldDB" id="A0AAZ3P5G9"/>
<name>A0AAZ3P5G9_ONCTS</name>
<accession>A0AAZ3P5G9</accession>
<dbReference type="GeneTree" id="ENSGT00550000075134"/>
<organism evidence="2 3">
    <name type="scientific">Oncorhynchus tshawytscha</name>
    <name type="common">Chinook salmon</name>
    <name type="synonym">Salmo tshawytscha</name>
    <dbReference type="NCBI Taxonomy" id="74940"/>
    <lineage>
        <taxon>Eukaryota</taxon>
        <taxon>Metazoa</taxon>
        <taxon>Chordata</taxon>
        <taxon>Craniata</taxon>
        <taxon>Vertebrata</taxon>
        <taxon>Euteleostomi</taxon>
        <taxon>Actinopterygii</taxon>
        <taxon>Neopterygii</taxon>
        <taxon>Teleostei</taxon>
        <taxon>Protacanthopterygii</taxon>
        <taxon>Salmoniformes</taxon>
        <taxon>Salmonidae</taxon>
        <taxon>Salmoninae</taxon>
        <taxon>Oncorhynchus</taxon>
    </lineage>
</organism>
<protein>
    <submittedName>
        <fullName evidence="2">Uncharacterized protein</fullName>
    </submittedName>
</protein>
<evidence type="ECO:0000256" key="1">
    <source>
        <dbReference type="SAM" id="MobiDB-lite"/>
    </source>
</evidence>
<evidence type="ECO:0000313" key="3">
    <source>
        <dbReference type="Proteomes" id="UP000694402"/>
    </source>
</evidence>
<reference evidence="3" key="1">
    <citation type="journal article" date="2018" name="PLoS ONE">
        <title>Chinook salmon (Oncorhynchus tshawytscha) genome and transcriptome.</title>
        <authorList>
            <person name="Christensen K.A."/>
            <person name="Leong J.S."/>
            <person name="Sakhrani D."/>
            <person name="Biagi C.A."/>
            <person name="Minkley D.R."/>
            <person name="Withler R.E."/>
            <person name="Rondeau E.B."/>
            <person name="Koop B.F."/>
            <person name="Devlin R.H."/>
        </authorList>
    </citation>
    <scope>NUCLEOTIDE SEQUENCE [LARGE SCALE GENOMIC DNA]</scope>
</reference>
<dbReference type="GO" id="GO:0017150">
    <property type="term" value="F:tRNA dihydrouridine synthase activity"/>
    <property type="evidence" value="ECO:0007669"/>
    <property type="project" value="TreeGrafter"/>
</dbReference>
<keyword evidence="3" id="KW-1185">Reference proteome</keyword>
<dbReference type="Proteomes" id="UP000694402">
    <property type="component" value="Unassembled WGS sequence"/>
</dbReference>
<dbReference type="GO" id="GO:0003723">
    <property type="term" value="F:RNA binding"/>
    <property type="evidence" value="ECO:0007669"/>
    <property type="project" value="TreeGrafter"/>
</dbReference>
<sequence>MKARETEVSRYYAGKGVPSSSPWFSQRSRRGGTGISRPARGWTDFTHCGLEHWGSDTLGLEKTRNCLLEWLTFMCRYIPVGLLERVTQRINGRPPYYTGRDYLESHGKSTLRGLDQDQMNKKNEMPRCSSVYEDSPVSVSEGLAERVFKVTVERARVGSNPYTACIQPWRYREHSLWYSHYW</sequence>
<dbReference type="PANTHER" id="PTHR45846">
    <property type="entry name" value="TRNA-DIHYDROURIDINE(47) SYNTHASE [NAD(P)(+)]-LIKE"/>
    <property type="match status" value="1"/>
</dbReference>
<reference evidence="2" key="2">
    <citation type="submission" date="2025-08" db="UniProtKB">
        <authorList>
            <consortium name="Ensembl"/>
        </authorList>
    </citation>
    <scope>IDENTIFICATION</scope>
</reference>
<evidence type="ECO:0000313" key="2">
    <source>
        <dbReference type="Ensembl" id="ENSOTSP00005111338.1"/>
    </source>
</evidence>